<sequence length="148" mass="16989">MRVCRQWHAIASSDPGLWSTFIVNIRQLESPIDDVSHLPTIFEQVLRRSQQNPLTLKLALSASPYLAGIDEDGLSHMINVFTKLAHMAVGHCERWRDVFICINPGSYFYNSFGDEGTLGLGGRGRWFGHWVSTWLRIIHWLHFAPEDR</sequence>
<keyword evidence="2" id="KW-1185">Reference proteome</keyword>
<proteinExistence type="predicted"/>
<accession>A0A0H2SE06</accession>
<dbReference type="EMBL" id="KQ085884">
    <property type="protein sequence ID" value="KLO19923.1"/>
    <property type="molecule type" value="Genomic_DNA"/>
</dbReference>
<organism evidence="1 2">
    <name type="scientific">Schizopora paradoxa</name>
    <dbReference type="NCBI Taxonomy" id="27342"/>
    <lineage>
        <taxon>Eukaryota</taxon>
        <taxon>Fungi</taxon>
        <taxon>Dikarya</taxon>
        <taxon>Basidiomycota</taxon>
        <taxon>Agaricomycotina</taxon>
        <taxon>Agaricomycetes</taxon>
        <taxon>Hymenochaetales</taxon>
        <taxon>Schizoporaceae</taxon>
        <taxon>Schizopora</taxon>
    </lineage>
</organism>
<evidence type="ECO:0008006" key="3">
    <source>
        <dbReference type="Google" id="ProtNLM"/>
    </source>
</evidence>
<dbReference type="InParanoid" id="A0A0H2SE06"/>
<evidence type="ECO:0000313" key="1">
    <source>
        <dbReference type="EMBL" id="KLO19923.1"/>
    </source>
</evidence>
<protein>
    <recommendedName>
        <fullName evidence="3">F-box domain-containing protein</fullName>
    </recommendedName>
</protein>
<dbReference type="Proteomes" id="UP000053477">
    <property type="component" value="Unassembled WGS sequence"/>
</dbReference>
<dbReference type="AlphaFoldDB" id="A0A0H2SE06"/>
<reference evidence="1 2" key="1">
    <citation type="submission" date="2015-04" db="EMBL/GenBank/DDBJ databases">
        <title>Complete genome sequence of Schizopora paradoxa KUC8140, a cosmopolitan wood degrader in East Asia.</title>
        <authorList>
            <consortium name="DOE Joint Genome Institute"/>
            <person name="Min B."/>
            <person name="Park H."/>
            <person name="Jang Y."/>
            <person name="Kim J.-J."/>
            <person name="Kim K.H."/>
            <person name="Pangilinan J."/>
            <person name="Lipzen A."/>
            <person name="Riley R."/>
            <person name="Grigoriev I.V."/>
            <person name="Spatafora J.W."/>
            <person name="Choi I.-G."/>
        </authorList>
    </citation>
    <scope>NUCLEOTIDE SEQUENCE [LARGE SCALE GENOMIC DNA]</scope>
    <source>
        <strain evidence="1 2">KUC8140</strain>
    </source>
</reference>
<name>A0A0H2SE06_9AGAM</name>
<evidence type="ECO:0000313" key="2">
    <source>
        <dbReference type="Proteomes" id="UP000053477"/>
    </source>
</evidence>
<gene>
    <name evidence="1" type="ORF">SCHPADRAFT_898491</name>
</gene>